<feature type="compositionally biased region" description="Basic and acidic residues" evidence="3">
    <location>
        <begin position="98"/>
        <end position="114"/>
    </location>
</feature>
<feature type="region of interest" description="Disordered" evidence="3">
    <location>
        <begin position="1"/>
        <end position="27"/>
    </location>
</feature>
<accession>A0ABQ9TM25</accession>
<evidence type="ECO:0000256" key="2">
    <source>
        <dbReference type="ARBA" id="ARBA00022744"/>
    </source>
</evidence>
<dbReference type="PANTHER" id="PTHR23239">
    <property type="entry name" value="INTERMEDIATE FILAMENT"/>
    <property type="match status" value="1"/>
</dbReference>
<keyword evidence="5" id="KW-1185">Reference proteome</keyword>
<dbReference type="SUPFAM" id="SSF64593">
    <property type="entry name" value="Intermediate filament protein, coiled coil region"/>
    <property type="match status" value="1"/>
</dbReference>
<keyword evidence="2" id="KW-0416">Keratin</keyword>
<comment type="caution">
    <text evidence="4">The sequence shown here is derived from an EMBL/GenBank/DDBJ whole genome shotgun (WGS) entry which is preliminary data.</text>
</comment>
<evidence type="ECO:0008006" key="6">
    <source>
        <dbReference type="Google" id="ProtNLM"/>
    </source>
</evidence>
<dbReference type="PANTHER" id="PTHR23239:SF14">
    <property type="entry name" value="KERATIN, TYPE I CYTOSKELETAL 19"/>
    <property type="match status" value="1"/>
</dbReference>
<dbReference type="InterPro" id="IPR002957">
    <property type="entry name" value="Keratin_I"/>
</dbReference>
<proteinExistence type="predicted"/>
<dbReference type="Proteomes" id="UP001266305">
    <property type="component" value="Unassembled WGS sequence"/>
</dbReference>
<keyword evidence="1" id="KW-0597">Phosphoprotein</keyword>
<evidence type="ECO:0000256" key="3">
    <source>
        <dbReference type="SAM" id="MobiDB-lite"/>
    </source>
</evidence>
<sequence>MRVSSAAEARPGRVPRAAGGVTRSSPQNLNHRLASYLDEVRALEEANGELQVKIRDCSRYYKTSIPDQGCDGAALRMRLGSHPRAQVVGELTQAGRPADADPRPEGKARRPEEP</sequence>
<protein>
    <recommendedName>
        <fullName evidence="6">IF rod domain-containing protein</fullName>
    </recommendedName>
</protein>
<gene>
    <name evidence="4" type="ORF">P7K49_035241</name>
</gene>
<feature type="region of interest" description="Disordered" evidence="3">
    <location>
        <begin position="89"/>
        <end position="114"/>
    </location>
</feature>
<evidence type="ECO:0000313" key="4">
    <source>
        <dbReference type="EMBL" id="KAK2085816.1"/>
    </source>
</evidence>
<name>A0ABQ9TM25_SAGOE</name>
<organism evidence="4 5">
    <name type="scientific">Saguinus oedipus</name>
    <name type="common">Cotton-top tamarin</name>
    <name type="synonym">Oedipomidas oedipus</name>
    <dbReference type="NCBI Taxonomy" id="9490"/>
    <lineage>
        <taxon>Eukaryota</taxon>
        <taxon>Metazoa</taxon>
        <taxon>Chordata</taxon>
        <taxon>Craniata</taxon>
        <taxon>Vertebrata</taxon>
        <taxon>Euteleostomi</taxon>
        <taxon>Mammalia</taxon>
        <taxon>Eutheria</taxon>
        <taxon>Euarchontoglires</taxon>
        <taxon>Primates</taxon>
        <taxon>Haplorrhini</taxon>
        <taxon>Platyrrhini</taxon>
        <taxon>Cebidae</taxon>
        <taxon>Callitrichinae</taxon>
        <taxon>Saguinus</taxon>
    </lineage>
</organism>
<evidence type="ECO:0000313" key="5">
    <source>
        <dbReference type="Proteomes" id="UP001266305"/>
    </source>
</evidence>
<evidence type="ECO:0000256" key="1">
    <source>
        <dbReference type="ARBA" id="ARBA00022553"/>
    </source>
</evidence>
<reference evidence="4 5" key="1">
    <citation type="submission" date="2023-05" db="EMBL/GenBank/DDBJ databases">
        <title>B98-5 Cell Line De Novo Hybrid Assembly: An Optical Mapping Approach.</title>
        <authorList>
            <person name="Kananen K."/>
            <person name="Auerbach J.A."/>
            <person name="Kautto E."/>
            <person name="Blachly J.S."/>
        </authorList>
    </citation>
    <scope>NUCLEOTIDE SEQUENCE [LARGE SCALE GENOMIC DNA]</scope>
    <source>
        <strain evidence="4">B95-8</strain>
        <tissue evidence="4">Cell line</tissue>
    </source>
</reference>
<dbReference type="EMBL" id="JASSZA010000020">
    <property type="protein sequence ID" value="KAK2085816.1"/>
    <property type="molecule type" value="Genomic_DNA"/>
</dbReference>